<dbReference type="InterPro" id="IPR046342">
    <property type="entry name" value="CBS_dom_sf"/>
</dbReference>
<keyword evidence="2" id="KW-0813">Transport</keyword>
<name>A0A2N9L479_9BACT</name>
<dbReference type="GO" id="GO:0034707">
    <property type="term" value="C:chloride channel complex"/>
    <property type="evidence" value="ECO:0007669"/>
    <property type="project" value="UniProtKB-KW"/>
</dbReference>
<feature type="transmembrane region" description="Helical" evidence="11">
    <location>
        <begin position="365"/>
        <end position="387"/>
    </location>
</feature>
<dbReference type="PROSITE" id="PS51371">
    <property type="entry name" value="CBS"/>
    <property type="match status" value="2"/>
</dbReference>
<proteinExistence type="predicted"/>
<accession>A0A2N9L479</accession>
<dbReference type="AlphaFoldDB" id="A0A2N9L479"/>
<evidence type="ECO:0000313" key="14">
    <source>
        <dbReference type="Proteomes" id="UP000239735"/>
    </source>
</evidence>
<evidence type="ECO:0000256" key="5">
    <source>
        <dbReference type="ARBA" id="ARBA00023065"/>
    </source>
</evidence>
<dbReference type="SUPFAM" id="SSF81340">
    <property type="entry name" value="Clc chloride channel"/>
    <property type="match status" value="1"/>
</dbReference>
<dbReference type="Pfam" id="PF00654">
    <property type="entry name" value="Voltage_CLC"/>
    <property type="match status" value="1"/>
</dbReference>
<dbReference type="GO" id="GO:0005254">
    <property type="term" value="F:chloride channel activity"/>
    <property type="evidence" value="ECO:0007669"/>
    <property type="project" value="UniProtKB-KW"/>
</dbReference>
<keyword evidence="3 11" id="KW-0812">Transmembrane</keyword>
<keyword evidence="9" id="KW-0407">Ion channel</keyword>
<keyword evidence="7" id="KW-0869">Chloride channel</keyword>
<dbReference type="Gene3D" id="1.10.3080.10">
    <property type="entry name" value="Clc chloride channel"/>
    <property type="match status" value="1"/>
</dbReference>
<evidence type="ECO:0000256" key="1">
    <source>
        <dbReference type="ARBA" id="ARBA00004141"/>
    </source>
</evidence>
<evidence type="ECO:0000256" key="2">
    <source>
        <dbReference type="ARBA" id="ARBA00022448"/>
    </source>
</evidence>
<feature type="transmembrane region" description="Helical" evidence="11">
    <location>
        <begin position="63"/>
        <end position="81"/>
    </location>
</feature>
<feature type="transmembrane region" description="Helical" evidence="11">
    <location>
        <begin position="330"/>
        <end position="353"/>
    </location>
</feature>
<dbReference type="InterPro" id="IPR001807">
    <property type="entry name" value="ClC"/>
</dbReference>
<evidence type="ECO:0000256" key="9">
    <source>
        <dbReference type="ARBA" id="ARBA00023303"/>
    </source>
</evidence>
<protein>
    <submittedName>
        <fullName evidence="13">Cl-channel, voltage gated</fullName>
    </submittedName>
</protein>
<dbReference type="InterPro" id="IPR050368">
    <property type="entry name" value="ClC-type_chloride_channel"/>
</dbReference>
<feature type="transmembrane region" description="Helical" evidence="11">
    <location>
        <begin position="393"/>
        <end position="410"/>
    </location>
</feature>
<evidence type="ECO:0000256" key="11">
    <source>
        <dbReference type="SAM" id="Phobius"/>
    </source>
</evidence>
<evidence type="ECO:0000256" key="4">
    <source>
        <dbReference type="ARBA" id="ARBA00022989"/>
    </source>
</evidence>
<keyword evidence="10" id="KW-0129">CBS domain</keyword>
<evidence type="ECO:0000256" key="8">
    <source>
        <dbReference type="ARBA" id="ARBA00023214"/>
    </source>
</evidence>
<feature type="transmembrane region" description="Helical" evidence="11">
    <location>
        <begin position="191"/>
        <end position="210"/>
    </location>
</feature>
<evidence type="ECO:0000256" key="10">
    <source>
        <dbReference type="PROSITE-ProRule" id="PRU00703"/>
    </source>
</evidence>
<dbReference type="CDD" id="cd00400">
    <property type="entry name" value="Voltage_gated_ClC"/>
    <property type="match status" value="1"/>
</dbReference>
<dbReference type="PANTHER" id="PTHR43427">
    <property type="entry name" value="CHLORIDE CHANNEL PROTEIN CLC-E"/>
    <property type="match status" value="1"/>
</dbReference>
<organism evidence="13 14">
    <name type="scientific">Candidatus Sulfuritelmatomonas gaucii</name>
    <dbReference type="NCBI Taxonomy" id="2043161"/>
    <lineage>
        <taxon>Bacteria</taxon>
        <taxon>Pseudomonadati</taxon>
        <taxon>Acidobacteriota</taxon>
        <taxon>Terriglobia</taxon>
        <taxon>Terriglobales</taxon>
        <taxon>Acidobacteriaceae</taxon>
        <taxon>Candidatus Sulfuritelmatomonas</taxon>
    </lineage>
</organism>
<keyword evidence="5" id="KW-0406">Ion transport</keyword>
<gene>
    <name evidence="13" type="ORF">SBA5_1350001</name>
</gene>
<feature type="domain" description="CBS" evidence="12">
    <location>
        <begin position="510"/>
        <end position="570"/>
    </location>
</feature>
<dbReference type="SUPFAM" id="SSF54631">
    <property type="entry name" value="CBS-domain pair"/>
    <property type="match status" value="1"/>
</dbReference>
<reference evidence="14" key="1">
    <citation type="submission" date="2018-02" db="EMBL/GenBank/DDBJ databases">
        <authorList>
            <person name="Hausmann B."/>
        </authorList>
    </citation>
    <scope>NUCLEOTIDE SEQUENCE [LARGE SCALE GENOMIC DNA]</scope>
    <source>
        <strain evidence="14">Peat soil MAG SbA5</strain>
    </source>
</reference>
<dbReference type="InterPro" id="IPR014743">
    <property type="entry name" value="Cl-channel_core"/>
</dbReference>
<dbReference type="EMBL" id="OKRB01000041">
    <property type="protein sequence ID" value="SPE18116.1"/>
    <property type="molecule type" value="Genomic_DNA"/>
</dbReference>
<keyword evidence="8" id="KW-0868">Chloride</keyword>
<sequence>MKWRTIQWLRSVADFQQREEQIFLLLSLLIGALTGLAVVAFIVVTERLGMRLYPVGSAAWRRVFIPVAGSLAMGFLLYRYFPYARGSGVPQTKAALFARDGFISLRTVLGKFFCTATTLASGIPLGREGPSVQVGAGIGSVLGRWLGLRPEKVKALIPVGAAAAIAAAFNTPMAAVLFSLEEVVGDMHAPILGSVVLASATSWAVLRLLLGNNPLFRVPQYELVHPLELAIYALLGIAGGFLSVAFTRLLLDMRKFFLKLPKSTQWWHPVVGGVTVGLMGWFVPQVLGVGYGYVGSALNGTMALKLMLILVVFKLFGVTISYASGNAGGIFGPALFLGSMLGGAIGTVAHNLLPGYTATPGAYALVGMGALFAGIVRAPMTSVLMIFEMTRDYAVIVPLMIANLISFFISSQFQKEPIYDALAHQDGIHLPSHGTRDELRQRTVAQVTRSSPQILSAQMSVEDAVEQTRSGRFRIWPVADEGYFFGILNREALECALVDGRKEQLVASLVDTLHVPHVHTDQPLHLALERMSKYRLDVLPVVHRADLHRLEGVVTLPDVLDAYGIDRIGSK</sequence>
<evidence type="ECO:0000256" key="6">
    <source>
        <dbReference type="ARBA" id="ARBA00023136"/>
    </source>
</evidence>
<comment type="subcellular location">
    <subcellularLocation>
        <location evidence="1">Membrane</location>
        <topology evidence="1">Multi-pass membrane protein</topology>
    </subcellularLocation>
</comment>
<dbReference type="CDD" id="cd02205">
    <property type="entry name" value="CBS_pair_SF"/>
    <property type="match status" value="1"/>
</dbReference>
<evidence type="ECO:0000313" key="13">
    <source>
        <dbReference type="EMBL" id="SPE18116.1"/>
    </source>
</evidence>
<feature type="transmembrane region" description="Helical" evidence="11">
    <location>
        <begin position="271"/>
        <end position="294"/>
    </location>
</feature>
<dbReference type="Proteomes" id="UP000239735">
    <property type="component" value="Unassembled WGS sequence"/>
</dbReference>
<feature type="transmembrane region" description="Helical" evidence="11">
    <location>
        <begin position="155"/>
        <end position="179"/>
    </location>
</feature>
<dbReference type="PANTHER" id="PTHR43427:SF6">
    <property type="entry name" value="CHLORIDE CHANNEL PROTEIN CLC-E"/>
    <property type="match status" value="1"/>
</dbReference>
<feature type="transmembrane region" description="Helical" evidence="11">
    <location>
        <begin position="21"/>
        <end position="43"/>
    </location>
</feature>
<keyword evidence="6 11" id="KW-0472">Membrane</keyword>
<dbReference type="PRINTS" id="PR00762">
    <property type="entry name" value="CLCHANNEL"/>
</dbReference>
<feature type="transmembrane region" description="Helical" evidence="11">
    <location>
        <begin position="231"/>
        <end position="251"/>
    </location>
</feature>
<dbReference type="Gene3D" id="3.10.580.10">
    <property type="entry name" value="CBS-domain"/>
    <property type="match status" value="1"/>
</dbReference>
<dbReference type="InterPro" id="IPR000644">
    <property type="entry name" value="CBS_dom"/>
</dbReference>
<keyword evidence="4 11" id="KW-1133">Transmembrane helix</keyword>
<dbReference type="Pfam" id="PF00571">
    <property type="entry name" value="CBS"/>
    <property type="match status" value="1"/>
</dbReference>
<evidence type="ECO:0000256" key="3">
    <source>
        <dbReference type="ARBA" id="ARBA00022692"/>
    </source>
</evidence>
<feature type="domain" description="CBS" evidence="12">
    <location>
        <begin position="447"/>
        <end position="503"/>
    </location>
</feature>
<evidence type="ECO:0000256" key="7">
    <source>
        <dbReference type="ARBA" id="ARBA00023173"/>
    </source>
</evidence>
<evidence type="ECO:0000259" key="12">
    <source>
        <dbReference type="PROSITE" id="PS51371"/>
    </source>
</evidence>